<dbReference type="CDD" id="cd09010">
    <property type="entry name" value="MTAP_SsMTAPII_like_MTIP"/>
    <property type="match status" value="1"/>
</dbReference>
<feature type="site" description="Important for substrate specificity" evidence="4">
    <location>
        <position position="241"/>
    </location>
</feature>
<dbReference type="PANTHER" id="PTHR42679">
    <property type="entry name" value="S-METHYL-5'-THIOADENOSINE PHOSPHORYLASE"/>
    <property type="match status" value="1"/>
</dbReference>
<comment type="function">
    <text evidence="4">Catalyzes the reversible phosphorylation of S-methyl-5'-thioadenosine (MTA) to adenine and 5-methylthioribose-1-phosphate. Involved in the breakdown of MTA, a major by-product of polyamine biosynthesis. Responsible for the first step in the methionine salvage pathway after MTA has been generated from S-adenosylmethionine. Has broad substrate specificity with 6-aminopurine nucleosides as preferred substrates.</text>
</comment>
<evidence type="ECO:0000256" key="3">
    <source>
        <dbReference type="ARBA" id="ARBA00022726"/>
    </source>
</evidence>
<keyword evidence="3 4" id="KW-0660">Purine salvage</keyword>
<keyword evidence="2 4" id="KW-0808">Transferase</keyword>
<accession>A0A0D1WV29</accession>
<dbReference type="InterPro" id="IPR035994">
    <property type="entry name" value="Nucleoside_phosphorylase_sf"/>
</dbReference>
<sequence length="312" mass="34087">MSEENVPTTYPDPVHIGVIGGTGLDHLPHFTKAAVVDLDTPWGKPSSPITILEHPSPTTGKPIPIAFIARHGLHHQYLPSDIPVRANIAALRKLGVRSIIAFSAAGSLAEEVKPRDFVVPDQAIDRTKGIRPHTFFEDGFVLHVPFADPFDNRIGDVVRKCGHSLEGDGVVLHDNGTLIVMEGPQFSTRAESNLYRSWGGTIINMSTLPEAKLAAEAEIAYQVIIMSTDYDCWHDSGDVTVEMVMGHMRANAVNARRFIAAVLDELSKEEHSELVQATHLAGQRKFGISTSPAGRSKAALEKLDWLFPGYFT</sequence>
<evidence type="ECO:0000256" key="1">
    <source>
        <dbReference type="ARBA" id="ARBA00022676"/>
    </source>
</evidence>
<dbReference type="Pfam" id="PF01048">
    <property type="entry name" value="PNP_UDP_1"/>
    <property type="match status" value="1"/>
</dbReference>
<feature type="binding site" evidence="4">
    <location>
        <begin position="229"/>
        <end position="231"/>
    </location>
    <ligand>
        <name>substrate</name>
    </ligand>
</feature>
<dbReference type="Proteomes" id="UP000054302">
    <property type="component" value="Unassembled WGS sequence"/>
</dbReference>
<feature type="binding site" evidence="4">
    <location>
        <begin position="103"/>
        <end position="104"/>
    </location>
    <ligand>
        <name>phosphate</name>
        <dbReference type="ChEBI" id="CHEBI:43474"/>
    </ligand>
</feature>
<evidence type="ECO:0000259" key="5">
    <source>
        <dbReference type="Pfam" id="PF01048"/>
    </source>
</evidence>
<dbReference type="InterPro" id="IPR018099">
    <property type="entry name" value="Purine_phosphorylase-2_CS"/>
</dbReference>
<dbReference type="InterPro" id="IPR010044">
    <property type="entry name" value="MTAP"/>
</dbReference>
<proteinExistence type="inferred from homology"/>
<evidence type="ECO:0000256" key="2">
    <source>
        <dbReference type="ARBA" id="ARBA00022679"/>
    </source>
</evidence>
<dbReference type="VEuPathDB" id="FungiDB:PV10_04407"/>
<comment type="subunit">
    <text evidence="4">Homotrimer.</text>
</comment>
<dbReference type="UniPathway" id="UPA00904">
    <property type="reaction ID" value="UER00873"/>
</dbReference>
<dbReference type="SUPFAM" id="SSF53167">
    <property type="entry name" value="Purine and uridine phosphorylases"/>
    <property type="match status" value="1"/>
</dbReference>
<comment type="subcellular location">
    <subcellularLocation>
        <location evidence="4">Cytoplasm</location>
    </subcellularLocation>
    <subcellularLocation>
        <location evidence="4">Nucleus</location>
    </subcellularLocation>
</comment>
<dbReference type="OrthoDB" id="431409at2759"/>
<keyword evidence="4" id="KW-0963">Cytoplasm</keyword>
<gene>
    <name evidence="6" type="ORF">PV10_04407</name>
</gene>
<comment type="similarity">
    <text evidence="4">Belongs to the PNP/MTAP phosphorylase family. MTAP subfamily.</text>
</comment>
<dbReference type="GeneID" id="27322252"/>
<dbReference type="GO" id="GO:0005634">
    <property type="term" value="C:nucleus"/>
    <property type="evidence" value="ECO:0007669"/>
    <property type="project" value="UniProtKB-SubCell"/>
</dbReference>
<feature type="binding site" evidence="4">
    <location>
        <position position="205"/>
    </location>
    <ligand>
        <name>substrate</name>
    </ligand>
</feature>
<dbReference type="RefSeq" id="XP_016224744.1">
    <property type="nucleotide sequence ID" value="XM_016368956.1"/>
</dbReference>
<dbReference type="HOGENOM" id="CLU_054456_0_1_1"/>
<evidence type="ECO:0000313" key="6">
    <source>
        <dbReference type="EMBL" id="KIV93170.1"/>
    </source>
</evidence>
<dbReference type="EMBL" id="KN847522">
    <property type="protein sequence ID" value="KIV93170.1"/>
    <property type="molecule type" value="Genomic_DNA"/>
</dbReference>
<dbReference type="PANTHER" id="PTHR42679:SF2">
    <property type="entry name" value="S-METHYL-5'-THIOADENOSINE PHOSPHORYLASE"/>
    <property type="match status" value="1"/>
</dbReference>
<dbReference type="FunFam" id="3.40.50.1580:FF:000008">
    <property type="entry name" value="S-methyl-5'-thioadenosine phosphorylase"/>
    <property type="match status" value="1"/>
</dbReference>
<dbReference type="GO" id="GO:0006166">
    <property type="term" value="P:purine ribonucleoside salvage"/>
    <property type="evidence" value="ECO:0007669"/>
    <property type="project" value="UniProtKB-KW"/>
</dbReference>
<dbReference type="PROSITE" id="PS01240">
    <property type="entry name" value="PNP_MTAP_2"/>
    <property type="match status" value="1"/>
</dbReference>
<comment type="catalytic activity">
    <reaction evidence="4">
        <text>S-methyl-5'-thioadenosine + phosphate = 5-(methylsulfanyl)-alpha-D-ribose 1-phosphate + adenine</text>
        <dbReference type="Rhea" id="RHEA:11852"/>
        <dbReference type="ChEBI" id="CHEBI:16708"/>
        <dbReference type="ChEBI" id="CHEBI:17509"/>
        <dbReference type="ChEBI" id="CHEBI:43474"/>
        <dbReference type="ChEBI" id="CHEBI:58533"/>
        <dbReference type="EC" id="2.4.2.28"/>
    </reaction>
</comment>
<dbReference type="NCBIfam" id="TIGR01694">
    <property type="entry name" value="MTAP"/>
    <property type="match status" value="1"/>
</dbReference>
<feature type="domain" description="Nucleoside phosphorylase" evidence="5">
    <location>
        <begin position="16"/>
        <end position="263"/>
    </location>
</feature>
<organism evidence="6 7">
    <name type="scientific">Exophiala mesophila</name>
    <name type="common">Black yeast-like fungus</name>
    <dbReference type="NCBI Taxonomy" id="212818"/>
    <lineage>
        <taxon>Eukaryota</taxon>
        <taxon>Fungi</taxon>
        <taxon>Dikarya</taxon>
        <taxon>Ascomycota</taxon>
        <taxon>Pezizomycotina</taxon>
        <taxon>Eurotiomycetes</taxon>
        <taxon>Chaetothyriomycetidae</taxon>
        <taxon>Chaetothyriales</taxon>
        <taxon>Herpotrichiellaceae</taxon>
        <taxon>Exophiala</taxon>
    </lineage>
</organism>
<name>A0A0D1WV29_EXOME</name>
<feature type="site" description="Important for substrate specificity" evidence="4">
    <location>
        <position position="187"/>
    </location>
</feature>
<evidence type="ECO:0000256" key="4">
    <source>
        <dbReference type="HAMAP-Rule" id="MF_03155"/>
    </source>
</evidence>
<evidence type="ECO:0000313" key="7">
    <source>
        <dbReference type="Proteomes" id="UP000054302"/>
    </source>
</evidence>
<reference evidence="6 7" key="1">
    <citation type="submission" date="2015-01" db="EMBL/GenBank/DDBJ databases">
        <title>The Genome Sequence of Exophiala mesophila CBS40295.</title>
        <authorList>
            <consortium name="The Broad Institute Genomics Platform"/>
            <person name="Cuomo C."/>
            <person name="de Hoog S."/>
            <person name="Gorbushina A."/>
            <person name="Stielow B."/>
            <person name="Teixiera M."/>
            <person name="Abouelleil A."/>
            <person name="Chapman S.B."/>
            <person name="Priest M."/>
            <person name="Young S.K."/>
            <person name="Wortman J."/>
            <person name="Nusbaum C."/>
            <person name="Birren B."/>
        </authorList>
    </citation>
    <scope>NUCLEOTIDE SEQUENCE [LARGE SCALE GENOMIC DNA]</scope>
    <source>
        <strain evidence="6 7">CBS 40295</strain>
    </source>
</reference>
<feature type="binding site" evidence="4">
    <location>
        <begin position="70"/>
        <end position="71"/>
    </location>
    <ligand>
        <name>phosphate</name>
        <dbReference type="ChEBI" id="CHEBI:43474"/>
    </ligand>
</feature>
<dbReference type="InterPro" id="IPR000845">
    <property type="entry name" value="Nucleoside_phosphorylase_d"/>
</dbReference>
<dbReference type="GO" id="GO:0019509">
    <property type="term" value="P:L-methionine salvage from methylthioadenosine"/>
    <property type="evidence" value="ECO:0007669"/>
    <property type="project" value="UniProtKB-UniRule"/>
</dbReference>
<keyword evidence="1 4" id="KW-0328">Glycosyltransferase</keyword>
<protein>
    <recommendedName>
        <fullName evidence="4">S-methyl-5'-thioadenosine phosphorylase</fullName>
        <ecNumber evidence="4">2.4.2.28</ecNumber>
    </recommendedName>
    <alternativeName>
        <fullName evidence="4">5'-methylthioadenosine phosphorylase</fullName>
        <shortName evidence="4">MTA phosphorylase</shortName>
        <shortName evidence="4">MTAP</shortName>
        <shortName evidence="4">MTAPase</shortName>
    </alternativeName>
</protein>
<dbReference type="STRING" id="212818.A0A0D1WV29"/>
<dbReference type="Gene3D" id="3.40.50.1580">
    <property type="entry name" value="Nucleoside phosphorylase domain"/>
    <property type="match status" value="1"/>
</dbReference>
<comment type="pathway">
    <text evidence="4">Amino-acid biosynthesis; L-methionine biosynthesis via salvage pathway; S-methyl-5-thio-alpha-D-ribose 1-phosphate from S-methyl-5'-thioadenosine (phosphorylase route): step 1/1.</text>
</comment>
<feature type="binding site" evidence="4">
    <location>
        <position position="22"/>
    </location>
    <ligand>
        <name>phosphate</name>
        <dbReference type="ChEBI" id="CHEBI:43474"/>
    </ligand>
</feature>
<dbReference type="GO" id="GO:0017061">
    <property type="term" value="F:S-methyl-5-thioadenosine phosphorylase activity"/>
    <property type="evidence" value="ECO:0007669"/>
    <property type="project" value="UniProtKB-UniRule"/>
</dbReference>
<feature type="binding site" evidence="4">
    <location>
        <position position="206"/>
    </location>
    <ligand>
        <name>phosphate</name>
        <dbReference type="ChEBI" id="CHEBI:43474"/>
    </ligand>
</feature>
<keyword evidence="4" id="KW-0539">Nucleus</keyword>
<keyword evidence="7" id="KW-1185">Reference proteome</keyword>
<dbReference type="HAMAP" id="MF_01963">
    <property type="entry name" value="MTAP"/>
    <property type="match status" value="1"/>
</dbReference>
<dbReference type="AlphaFoldDB" id="A0A0D1WV29"/>
<dbReference type="GO" id="GO:0005829">
    <property type="term" value="C:cytosol"/>
    <property type="evidence" value="ECO:0007669"/>
    <property type="project" value="TreeGrafter"/>
</dbReference>
<dbReference type="EC" id="2.4.2.28" evidence="4"/>
<dbReference type="OMA" id="ADPFCPE"/>